<evidence type="ECO:0000256" key="2">
    <source>
        <dbReference type="ARBA" id="ARBA00005745"/>
    </source>
</evidence>
<proteinExistence type="inferred from homology"/>
<dbReference type="InterPro" id="IPR003004">
    <property type="entry name" value="GspF/PilC"/>
</dbReference>
<accession>A0ABV6PSC9</accession>
<evidence type="ECO:0000256" key="3">
    <source>
        <dbReference type="ARBA" id="ARBA00022475"/>
    </source>
</evidence>
<evidence type="ECO:0000256" key="5">
    <source>
        <dbReference type="ARBA" id="ARBA00022692"/>
    </source>
</evidence>
<dbReference type="InterPro" id="IPR042094">
    <property type="entry name" value="T2SS_GspF_sf"/>
</dbReference>
<comment type="caution">
    <text evidence="10">The sequence shown here is derived from an EMBL/GenBank/DDBJ whole genome shotgun (WGS) entry which is preliminary data.</text>
</comment>
<dbReference type="PRINTS" id="PR00812">
    <property type="entry name" value="BCTERIALGSPF"/>
</dbReference>
<evidence type="ECO:0000259" key="9">
    <source>
        <dbReference type="Pfam" id="PF00482"/>
    </source>
</evidence>
<gene>
    <name evidence="10" type="ORF">ACFFGG_07015</name>
</gene>
<dbReference type="PANTHER" id="PTHR30012">
    <property type="entry name" value="GENERAL SECRETION PATHWAY PROTEIN"/>
    <property type="match status" value="1"/>
</dbReference>
<evidence type="ECO:0000256" key="8">
    <source>
        <dbReference type="SAM" id="Phobius"/>
    </source>
</evidence>
<feature type="transmembrane region" description="Helical" evidence="8">
    <location>
        <begin position="379"/>
        <end position="402"/>
    </location>
</feature>
<dbReference type="Pfam" id="PF00482">
    <property type="entry name" value="T2SSF"/>
    <property type="match status" value="2"/>
</dbReference>
<keyword evidence="4" id="KW-0997">Cell inner membrane</keyword>
<keyword evidence="3" id="KW-1003">Cell membrane</keyword>
<evidence type="ECO:0000256" key="7">
    <source>
        <dbReference type="ARBA" id="ARBA00023136"/>
    </source>
</evidence>
<keyword evidence="6 8" id="KW-1133">Transmembrane helix</keyword>
<dbReference type="Gene3D" id="1.20.81.30">
    <property type="entry name" value="Type II secretion system (T2SS), domain F"/>
    <property type="match status" value="2"/>
</dbReference>
<feature type="domain" description="Type II secretion system protein GspF" evidence="9">
    <location>
        <begin position="276"/>
        <end position="397"/>
    </location>
</feature>
<evidence type="ECO:0000256" key="6">
    <source>
        <dbReference type="ARBA" id="ARBA00022989"/>
    </source>
</evidence>
<dbReference type="Proteomes" id="UP001589834">
    <property type="component" value="Unassembled WGS sequence"/>
</dbReference>
<dbReference type="EMBL" id="JBHLTN010000014">
    <property type="protein sequence ID" value="MFC0592302.1"/>
    <property type="molecule type" value="Genomic_DNA"/>
</dbReference>
<reference evidence="10 11" key="1">
    <citation type="submission" date="2024-09" db="EMBL/GenBank/DDBJ databases">
        <authorList>
            <person name="Sun Q."/>
            <person name="Mori K."/>
        </authorList>
    </citation>
    <scope>NUCLEOTIDE SEQUENCE [LARGE SCALE GENOMIC DNA]</scope>
    <source>
        <strain evidence="10 11">NCAIM B.02336</strain>
    </source>
</reference>
<name>A0ABV6PSC9_9BURK</name>
<comment type="similarity">
    <text evidence="2">Belongs to the GSP F family.</text>
</comment>
<dbReference type="RefSeq" id="WP_377481478.1">
    <property type="nucleotide sequence ID" value="NZ_JBHLTN010000014.1"/>
</dbReference>
<evidence type="ECO:0000313" key="10">
    <source>
        <dbReference type="EMBL" id="MFC0592302.1"/>
    </source>
</evidence>
<feature type="transmembrane region" description="Helical" evidence="8">
    <location>
        <begin position="174"/>
        <end position="195"/>
    </location>
</feature>
<sequence length="407" mass="43786">MPEFAWRAAQADGQLVEGRSQAAAADAVLRQLRERGLTPLKVESAAAAGAITVGGRTRRIDKGPVNRADVLAFTSELSIMLRAGLALDNALRVLIEMSAKPRVQQLLQGVLEDVKGGATFSRALAKHDKLFGDFYLNMVRSGEASGKMSEVLERLVAHMERLRALRESVVSATLYPAILLGVAVLSLVGMLGFVVPQFEKLFKGMGDALPLPTRIVMALGQGFRQHGLEIGIVVLVLGWLLWRTLSSPAGRAWWQASLLKLPVIGPLIYKYELTLFARSLGTLLGNGVPLLTGLHIATETVGNANLRAPLAKMAPQVKEGVRITRAMESTQVFEPLAINLIRVGEETGRIGPMMNELADVLDREVETGIKRALTLLEPILILVLGALIAAIIVSILLGILSINDLAG</sequence>
<dbReference type="InterPro" id="IPR018076">
    <property type="entry name" value="T2SS_GspF_dom"/>
</dbReference>
<evidence type="ECO:0000256" key="4">
    <source>
        <dbReference type="ARBA" id="ARBA00022519"/>
    </source>
</evidence>
<evidence type="ECO:0000313" key="11">
    <source>
        <dbReference type="Proteomes" id="UP001589834"/>
    </source>
</evidence>
<feature type="domain" description="Type II secretion system protein GspF" evidence="9">
    <location>
        <begin position="73"/>
        <end position="196"/>
    </location>
</feature>
<comment type="subcellular location">
    <subcellularLocation>
        <location evidence="1">Cell inner membrane</location>
        <topology evidence="1">Multi-pass membrane protein</topology>
    </subcellularLocation>
</comment>
<keyword evidence="11" id="KW-1185">Reference proteome</keyword>
<evidence type="ECO:0000256" key="1">
    <source>
        <dbReference type="ARBA" id="ARBA00004429"/>
    </source>
</evidence>
<dbReference type="PANTHER" id="PTHR30012:SF7">
    <property type="entry name" value="PROTEIN TRANSPORT PROTEIN HOFC HOMOLOG"/>
    <property type="match status" value="1"/>
</dbReference>
<organism evidence="10 11">
    <name type="scientific">Ottowia pentelensis</name>
    <dbReference type="NCBI Taxonomy" id="511108"/>
    <lineage>
        <taxon>Bacteria</taxon>
        <taxon>Pseudomonadati</taxon>
        <taxon>Pseudomonadota</taxon>
        <taxon>Betaproteobacteria</taxon>
        <taxon>Burkholderiales</taxon>
        <taxon>Comamonadaceae</taxon>
        <taxon>Ottowia</taxon>
    </lineage>
</organism>
<keyword evidence="7 8" id="KW-0472">Membrane</keyword>
<keyword evidence="5 8" id="KW-0812">Transmembrane</keyword>
<protein>
    <submittedName>
        <fullName evidence="10">Type II secretion system F family protein</fullName>
    </submittedName>
</protein>